<name>A0A9D4BGI2_DREPO</name>
<dbReference type="EMBL" id="JAIWYP010000016">
    <property type="protein sequence ID" value="KAH3694207.1"/>
    <property type="molecule type" value="Genomic_DNA"/>
</dbReference>
<gene>
    <name evidence="1" type="ORF">DPMN_081647</name>
    <name evidence="2" type="ORF">DPMN_083814</name>
</gene>
<organism evidence="1 3">
    <name type="scientific">Dreissena polymorpha</name>
    <name type="common">Zebra mussel</name>
    <name type="synonym">Mytilus polymorpha</name>
    <dbReference type="NCBI Taxonomy" id="45954"/>
    <lineage>
        <taxon>Eukaryota</taxon>
        <taxon>Metazoa</taxon>
        <taxon>Spiralia</taxon>
        <taxon>Lophotrochozoa</taxon>
        <taxon>Mollusca</taxon>
        <taxon>Bivalvia</taxon>
        <taxon>Autobranchia</taxon>
        <taxon>Heteroconchia</taxon>
        <taxon>Euheterodonta</taxon>
        <taxon>Imparidentia</taxon>
        <taxon>Neoheterodontei</taxon>
        <taxon>Myida</taxon>
        <taxon>Dreissenoidea</taxon>
        <taxon>Dreissenidae</taxon>
        <taxon>Dreissena</taxon>
    </lineage>
</organism>
<dbReference type="EMBL" id="JAIWYP010000016">
    <property type="protein sequence ID" value="KAH3696350.1"/>
    <property type="molecule type" value="Genomic_DNA"/>
</dbReference>
<reference evidence="1" key="2">
    <citation type="submission" date="2020-11" db="EMBL/GenBank/DDBJ databases">
        <authorList>
            <person name="McCartney M.A."/>
            <person name="Auch B."/>
            <person name="Kono T."/>
            <person name="Mallez S."/>
            <person name="Becker A."/>
            <person name="Gohl D.M."/>
            <person name="Silverstein K.A.T."/>
            <person name="Koren S."/>
            <person name="Bechman K.B."/>
            <person name="Herman A."/>
            <person name="Abrahante J.E."/>
            <person name="Garbe J."/>
        </authorList>
    </citation>
    <scope>NUCLEOTIDE SEQUENCE</scope>
    <source>
        <strain evidence="1">Duluth1</strain>
        <tissue evidence="1">Whole animal</tissue>
    </source>
</reference>
<sequence length="56" mass="6168">MDSRVSSSGHQWAFVRNVCSHLPCLTVSILTLMLKTLQDPYTSISVGDRPVSNFGD</sequence>
<dbReference type="Proteomes" id="UP000828390">
    <property type="component" value="Unassembled WGS sequence"/>
</dbReference>
<reference evidence="1" key="1">
    <citation type="journal article" date="2019" name="bioRxiv">
        <title>The Genome of the Zebra Mussel, Dreissena polymorpha: A Resource for Invasive Species Research.</title>
        <authorList>
            <person name="McCartney M.A."/>
            <person name="Auch B."/>
            <person name="Kono T."/>
            <person name="Mallez S."/>
            <person name="Zhang Y."/>
            <person name="Obille A."/>
            <person name="Becker A."/>
            <person name="Abrahante J.E."/>
            <person name="Garbe J."/>
            <person name="Badalamenti J.P."/>
            <person name="Herman A."/>
            <person name="Mangelson H."/>
            <person name="Liachko I."/>
            <person name="Sullivan S."/>
            <person name="Sone E.D."/>
            <person name="Koren S."/>
            <person name="Silverstein K.A.T."/>
            <person name="Beckman K.B."/>
            <person name="Gohl D.M."/>
        </authorList>
    </citation>
    <scope>NUCLEOTIDE SEQUENCE</scope>
    <source>
        <strain evidence="1">Duluth1</strain>
        <tissue evidence="1">Whole animal</tissue>
    </source>
</reference>
<comment type="caution">
    <text evidence="1">The sequence shown here is derived from an EMBL/GenBank/DDBJ whole genome shotgun (WGS) entry which is preliminary data.</text>
</comment>
<evidence type="ECO:0000313" key="3">
    <source>
        <dbReference type="Proteomes" id="UP000828390"/>
    </source>
</evidence>
<protein>
    <submittedName>
        <fullName evidence="1">Uncharacterized protein</fullName>
    </submittedName>
</protein>
<dbReference type="AlphaFoldDB" id="A0A9D4BGI2"/>
<evidence type="ECO:0000313" key="2">
    <source>
        <dbReference type="EMBL" id="KAH3696350.1"/>
    </source>
</evidence>
<accession>A0A9D4BGI2</accession>
<keyword evidence="3" id="KW-1185">Reference proteome</keyword>
<evidence type="ECO:0000313" key="1">
    <source>
        <dbReference type="EMBL" id="KAH3694207.1"/>
    </source>
</evidence>
<proteinExistence type="predicted"/>